<keyword evidence="3" id="KW-0539">Nucleus</keyword>
<organism evidence="6 7">
    <name type="scientific">Pochonia chlamydosporia 170</name>
    <dbReference type="NCBI Taxonomy" id="1380566"/>
    <lineage>
        <taxon>Eukaryota</taxon>
        <taxon>Fungi</taxon>
        <taxon>Dikarya</taxon>
        <taxon>Ascomycota</taxon>
        <taxon>Pezizomycotina</taxon>
        <taxon>Sordariomycetes</taxon>
        <taxon>Hypocreomycetidae</taxon>
        <taxon>Hypocreales</taxon>
        <taxon>Clavicipitaceae</taxon>
        <taxon>Pochonia</taxon>
    </lineage>
</organism>
<protein>
    <submittedName>
        <fullName evidence="6">N-terminal binuclear Zn cluster-containing/DNA binding domain-containing protein</fullName>
    </submittedName>
</protein>
<dbReference type="GO" id="GO:0008270">
    <property type="term" value="F:zinc ion binding"/>
    <property type="evidence" value="ECO:0007669"/>
    <property type="project" value="InterPro"/>
</dbReference>
<sequence>MADRQAKQAARRMRLGTKSCAECRRRKVKCIFPPESSICQGCALHNVACTAQQPRCQAQDEPETDKTALQQRVNELEGLVKSLAESVRVATANNSADASVTSSTTEGGSSSATLLTTSHPADSPFINLFRDAMLISNSDGYLQDTDGKLKNSAETPSPCGGLPSHLRPHIPDQDTIRAIIRATQKYWCTWPPCYYGTEPHESFQVNRDGEGEDVLLKLISQQRLDASFCKALLWLALCIQQLPVDCFRRYLPNTSSRQDVLSPYLAFCGIVLAGEEEANLDAVQCHILRFKLYINMGMPQKAWSCTRSAVSTATLLGLNRLDSTAKESHRMIWLLSWETERQLSLVLGYPSAVQTTTTTPFGSLPMGLEGPTAYRILYSLALVYGDVINRDQNPTSVSYAATVKIDQDVGELRKLFPVEWWDPGNVGDSLGDFYYQEITKFLFFLLVKLVHLPYMLKSVHDKRYEYSRHAALDAAREQIRSYVRMRNFPGAEILMCELMDFQAFNAGMTLIIGTLYMPNSDPTPLDILSEDGSLIESLIASLRQTALLLECRVSEQGARVLELLTVTRRFAEGSKLEVLVPYFGKLTINMPILNHEASIAASSTGSAPSPSIGQPYGLSNPCTPPPVEFSTNEFISGASMPFKQGDELQQEWCSVFDPNACYDWQQTWTRMQID</sequence>
<evidence type="ECO:0000313" key="7">
    <source>
        <dbReference type="Proteomes" id="UP000078397"/>
    </source>
</evidence>
<keyword evidence="1" id="KW-0805">Transcription regulation</keyword>
<evidence type="ECO:0000259" key="5">
    <source>
        <dbReference type="PROSITE" id="PS50048"/>
    </source>
</evidence>
<gene>
    <name evidence="6" type="ORF">VFPPC_10811</name>
</gene>
<dbReference type="CDD" id="cd12148">
    <property type="entry name" value="fungal_TF_MHR"/>
    <property type="match status" value="1"/>
</dbReference>
<evidence type="ECO:0000256" key="4">
    <source>
        <dbReference type="SAM" id="MobiDB-lite"/>
    </source>
</evidence>
<name>A0A179FJP2_METCM</name>
<dbReference type="PANTHER" id="PTHR47840">
    <property type="entry name" value="ZN(II)2CYS6 TRANSCRIPTION FACTOR (EUROFUNG)-RELATED"/>
    <property type="match status" value="1"/>
</dbReference>
<evidence type="ECO:0000256" key="3">
    <source>
        <dbReference type="ARBA" id="ARBA00023242"/>
    </source>
</evidence>
<dbReference type="SUPFAM" id="SSF57701">
    <property type="entry name" value="Zn2/Cys6 DNA-binding domain"/>
    <property type="match status" value="1"/>
</dbReference>
<reference evidence="6 7" key="1">
    <citation type="journal article" date="2016" name="PLoS Pathog.">
        <title>Biosynthesis of antibiotic leucinostatins in bio-control fungus Purpureocillium lilacinum and their inhibition on phytophthora revealed by genome mining.</title>
        <authorList>
            <person name="Wang G."/>
            <person name="Liu Z."/>
            <person name="Lin R."/>
            <person name="Li E."/>
            <person name="Mao Z."/>
            <person name="Ling J."/>
            <person name="Yang Y."/>
            <person name="Yin W.B."/>
            <person name="Xie B."/>
        </authorList>
    </citation>
    <scope>NUCLEOTIDE SEQUENCE [LARGE SCALE GENOMIC DNA]</scope>
    <source>
        <strain evidence="6">170</strain>
    </source>
</reference>
<dbReference type="GO" id="GO:0000981">
    <property type="term" value="F:DNA-binding transcription factor activity, RNA polymerase II-specific"/>
    <property type="evidence" value="ECO:0007669"/>
    <property type="project" value="InterPro"/>
</dbReference>
<dbReference type="GeneID" id="28853113"/>
<keyword evidence="2" id="KW-0804">Transcription</keyword>
<accession>A0A179FJP2</accession>
<dbReference type="InterPro" id="IPR001138">
    <property type="entry name" value="Zn2Cys6_DnaBD"/>
</dbReference>
<dbReference type="PROSITE" id="PS00463">
    <property type="entry name" value="ZN2_CY6_FUNGAL_1"/>
    <property type="match status" value="1"/>
</dbReference>
<dbReference type="OrthoDB" id="6509908at2759"/>
<evidence type="ECO:0000256" key="2">
    <source>
        <dbReference type="ARBA" id="ARBA00023163"/>
    </source>
</evidence>
<dbReference type="STRING" id="1380566.A0A179FJP2"/>
<dbReference type="InterPro" id="IPR036864">
    <property type="entry name" value="Zn2-C6_fun-type_DNA-bd_sf"/>
</dbReference>
<dbReference type="SMART" id="SM00066">
    <property type="entry name" value="GAL4"/>
    <property type="match status" value="1"/>
</dbReference>
<dbReference type="CDD" id="cd00067">
    <property type="entry name" value="GAL4"/>
    <property type="match status" value="1"/>
</dbReference>
<dbReference type="AlphaFoldDB" id="A0A179FJP2"/>
<dbReference type="Gene3D" id="4.10.240.10">
    <property type="entry name" value="Zn(2)-C6 fungal-type DNA-binding domain"/>
    <property type="match status" value="1"/>
</dbReference>
<proteinExistence type="predicted"/>
<dbReference type="PROSITE" id="PS50048">
    <property type="entry name" value="ZN2_CY6_FUNGAL_2"/>
    <property type="match status" value="1"/>
</dbReference>
<evidence type="ECO:0000256" key="1">
    <source>
        <dbReference type="ARBA" id="ARBA00023015"/>
    </source>
</evidence>
<dbReference type="PANTHER" id="PTHR47840:SF1">
    <property type="entry name" value="ZN(II)2CYS6 TRANSCRIPTION FACTOR (EUROFUNG)"/>
    <property type="match status" value="1"/>
</dbReference>
<comment type="caution">
    <text evidence="6">The sequence shown here is derived from an EMBL/GenBank/DDBJ whole genome shotgun (WGS) entry which is preliminary data.</text>
</comment>
<keyword evidence="7" id="KW-1185">Reference proteome</keyword>
<feature type="compositionally biased region" description="Low complexity" evidence="4">
    <location>
        <begin position="98"/>
        <end position="116"/>
    </location>
</feature>
<dbReference type="KEGG" id="pchm:VFPPC_10811"/>
<feature type="domain" description="Zn(2)-C6 fungal-type" evidence="5">
    <location>
        <begin position="19"/>
        <end position="51"/>
    </location>
</feature>
<feature type="region of interest" description="Disordered" evidence="4">
    <location>
        <begin position="92"/>
        <end position="116"/>
    </location>
</feature>
<dbReference type="Proteomes" id="UP000078397">
    <property type="component" value="Unassembled WGS sequence"/>
</dbReference>
<dbReference type="EMBL" id="LSBJ02000005">
    <property type="protein sequence ID" value="OAQ65481.1"/>
    <property type="molecule type" value="Genomic_DNA"/>
</dbReference>
<evidence type="ECO:0000313" key="6">
    <source>
        <dbReference type="EMBL" id="OAQ65481.1"/>
    </source>
</evidence>
<dbReference type="RefSeq" id="XP_018142795.1">
    <property type="nucleotide sequence ID" value="XM_018289119.1"/>
</dbReference>